<accession>A0ABR2XSZ6</accession>
<organism evidence="1 2">
    <name type="scientific">Seiridium cardinale</name>
    <dbReference type="NCBI Taxonomy" id="138064"/>
    <lineage>
        <taxon>Eukaryota</taxon>
        <taxon>Fungi</taxon>
        <taxon>Dikarya</taxon>
        <taxon>Ascomycota</taxon>
        <taxon>Pezizomycotina</taxon>
        <taxon>Sordariomycetes</taxon>
        <taxon>Xylariomycetidae</taxon>
        <taxon>Amphisphaeriales</taxon>
        <taxon>Sporocadaceae</taxon>
        <taxon>Seiridium</taxon>
    </lineage>
</organism>
<proteinExistence type="predicted"/>
<dbReference type="Proteomes" id="UP001465668">
    <property type="component" value="Unassembled WGS sequence"/>
</dbReference>
<comment type="caution">
    <text evidence="1">The sequence shown here is derived from an EMBL/GenBank/DDBJ whole genome shotgun (WGS) entry which is preliminary data.</text>
</comment>
<name>A0ABR2XSZ6_9PEZI</name>
<sequence length="172" mass="18834">MSSLRPSSTCKAPRLSASGDLWQARTYNQQWAGPAVQLSLAAPAMNRRLLRPYGEGPGHCTAEPELAFPANGHKFIHWKCSDSPDLLAVGEIMPSMQTGCNLFLVRAHRQRPLEGEEHHGIDSPYVASCQTGTTTILCTPTRAAYLSVMMSANEQIERRGPSHAPKIDQPIE</sequence>
<keyword evidence="2" id="KW-1185">Reference proteome</keyword>
<dbReference type="EMBL" id="JARVKM010000025">
    <property type="protein sequence ID" value="KAK9776726.1"/>
    <property type="molecule type" value="Genomic_DNA"/>
</dbReference>
<evidence type="ECO:0000313" key="1">
    <source>
        <dbReference type="EMBL" id="KAK9776726.1"/>
    </source>
</evidence>
<reference evidence="1 2" key="1">
    <citation type="submission" date="2024-02" db="EMBL/GenBank/DDBJ databases">
        <title>First draft genome assembly of two strains of Seiridium cardinale.</title>
        <authorList>
            <person name="Emiliani G."/>
            <person name="Scali E."/>
        </authorList>
    </citation>
    <scope>NUCLEOTIDE SEQUENCE [LARGE SCALE GENOMIC DNA]</scope>
    <source>
        <strain evidence="1 2">BM-138-000479</strain>
    </source>
</reference>
<evidence type="ECO:0000313" key="2">
    <source>
        <dbReference type="Proteomes" id="UP001465668"/>
    </source>
</evidence>
<gene>
    <name evidence="1" type="ORF">SCAR479_06464</name>
</gene>
<protein>
    <submittedName>
        <fullName evidence="1">Uncharacterized protein</fullName>
    </submittedName>
</protein>